<protein>
    <submittedName>
        <fullName evidence="3">Uncharacterized protein</fullName>
    </submittedName>
</protein>
<evidence type="ECO:0000313" key="4">
    <source>
        <dbReference type="Proteomes" id="UP000048984"/>
    </source>
</evidence>
<evidence type="ECO:0000313" key="3">
    <source>
        <dbReference type="EMBL" id="KPL55534.1"/>
    </source>
</evidence>
<gene>
    <name evidence="3" type="ORF">ABB55_27605</name>
</gene>
<dbReference type="AlphaFoldDB" id="A0A0P6W8P2"/>
<feature type="compositionally biased region" description="Polar residues" evidence="1">
    <location>
        <begin position="167"/>
        <end position="178"/>
    </location>
</feature>
<name>A0A0P6W8P2_9HYPH</name>
<reference evidence="3 4" key="1">
    <citation type="submission" date="2015-09" db="EMBL/GenBank/DDBJ databases">
        <authorList>
            <person name="Jackson K.R."/>
            <person name="Lunt B.L."/>
            <person name="Fisher J.N.B."/>
            <person name="Gardner A.V."/>
            <person name="Bailey M.E."/>
            <person name="Deus L.M."/>
            <person name="Earl A.S."/>
            <person name="Gibby P.D."/>
            <person name="Hartmann K.A."/>
            <person name="Liu J.E."/>
            <person name="Manci A.M."/>
            <person name="Nielsen D.A."/>
            <person name="Solomon M.B."/>
            <person name="Breakwell D.P."/>
            <person name="Burnett S.H."/>
            <person name="Grose J.H."/>
        </authorList>
    </citation>
    <scope>NUCLEOTIDE SEQUENCE [LARGE SCALE GENOMIC DNA]</scope>
    <source>
        <strain evidence="3 4">16</strain>
    </source>
</reference>
<evidence type="ECO:0000256" key="1">
    <source>
        <dbReference type="SAM" id="MobiDB-lite"/>
    </source>
</evidence>
<dbReference type="Proteomes" id="UP000048984">
    <property type="component" value="Unassembled WGS sequence"/>
</dbReference>
<keyword evidence="2" id="KW-0472">Membrane</keyword>
<keyword evidence="4" id="KW-1185">Reference proteome</keyword>
<keyword evidence="2" id="KW-1133">Transmembrane helix</keyword>
<feature type="transmembrane region" description="Helical" evidence="2">
    <location>
        <begin position="32"/>
        <end position="51"/>
    </location>
</feature>
<accession>A0A0P6W8P2</accession>
<comment type="caution">
    <text evidence="3">The sequence shown here is derived from an EMBL/GenBank/DDBJ whole genome shotgun (WGS) entry which is preliminary data.</text>
</comment>
<evidence type="ECO:0000256" key="2">
    <source>
        <dbReference type="SAM" id="Phobius"/>
    </source>
</evidence>
<reference evidence="3 4" key="2">
    <citation type="submission" date="2015-10" db="EMBL/GenBank/DDBJ databases">
        <title>Draft Genome Sequence of Prosthecomicrobium hirschii ATCC 27832.</title>
        <authorList>
            <person name="Daniel J."/>
            <person name="Givan S.A."/>
            <person name="Brun Y.V."/>
            <person name="Brown P.J."/>
        </authorList>
    </citation>
    <scope>NUCLEOTIDE SEQUENCE [LARGE SCALE GENOMIC DNA]</scope>
    <source>
        <strain evidence="3 4">16</strain>
    </source>
</reference>
<proteinExistence type="predicted"/>
<keyword evidence="2" id="KW-0812">Transmembrane</keyword>
<sequence length="188" mass="20153">MRRPVGAASAAIWAAGSSRVFSAKVAPRVWILSSAITCMAMSTWLTAFRSFRNRFSKTEPMSITPTMRPSFLAGTVPKMLILSRPGSMPTTPLPVCSASRTVTRRASTLSPKLSGAWERAKLVPSGFWKLNRPRFSRSRLIAKAGLTTSSSALRSFAAKASARRGSSDSVSATPSARSPRSIMAAITD</sequence>
<feature type="region of interest" description="Disordered" evidence="1">
    <location>
        <begin position="163"/>
        <end position="188"/>
    </location>
</feature>
<dbReference type="EMBL" id="LJYW01000001">
    <property type="protein sequence ID" value="KPL55534.1"/>
    <property type="molecule type" value="Genomic_DNA"/>
</dbReference>
<organism evidence="3 4">
    <name type="scientific">Prosthecodimorpha hirschii</name>
    <dbReference type="NCBI Taxonomy" id="665126"/>
    <lineage>
        <taxon>Bacteria</taxon>
        <taxon>Pseudomonadati</taxon>
        <taxon>Pseudomonadota</taxon>
        <taxon>Alphaproteobacteria</taxon>
        <taxon>Hyphomicrobiales</taxon>
        <taxon>Ancalomicrobiaceae</taxon>
        <taxon>Prosthecodimorpha</taxon>
    </lineage>
</organism>